<dbReference type="PANTHER" id="PTHR11731:SF193">
    <property type="entry name" value="DIPEPTIDYL PEPTIDASE 9"/>
    <property type="match status" value="1"/>
</dbReference>
<dbReference type="SUPFAM" id="SSF53474">
    <property type="entry name" value="alpha/beta-Hydrolases"/>
    <property type="match status" value="1"/>
</dbReference>
<dbReference type="InterPro" id="IPR029058">
    <property type="entry name" value="AB_hydrolase_fold"/>
</dbReference>
<dbReference type="FunCoup" id="R7TGL3">
    <property type="interactions" value="1692"/>
</dbReference>
<evidence type="ECO:0000313" key="10">
    <source>
        <dbReference type="Proteomes" id="UP000014760"/>
    </source>
</evidence>
<proteinExistence type="inferred from homology"/>
<dbReference type="PANTHER" id="PTHR11731">
    <property type="entry name" value="PROTEASE FAMILY S9B,C DIPEPTIDYL-PEPTIDASE IV-RELATED"/>
    <property type="match status" value="1"/>
</dbReference>
<organism evidence="8">
    <name type="scientific">Capitella teleta</name>
    <name type="common">Polychaete worm</name>
    <dbReference type="NCBI Taxonomy" id="283909"/>
    <lineage>
        <taxon>Eukaryota</taxon>
        <taxon>Metazoa</taxon>
        <taxon>Spiralia</taxon>
        <taxon>Lophotrochozoa</taxon>
        <taxon>Annelida</taxon>
        <taxon>Polychaeta</taxon>
        <taxon>Sedentaria</taxon>
        <taxon>Scolecida</taxon>
        <taxon>Capitellidae</taxon>
        <taxon>Capitella</taxon>
    </lineage>
</organism>
<dbReference type="Gene3D" id="2.140.10.30">
    <property type="entry name" value="Dipeptidylpeptidase IV, N-terminal domain"/>
    <property type="match status" value="1"/>
</dbReference>
<dbReference type="InterPro" id="IPR002469">
    <property type="entry name" value="Peptidase_S9B_N"/>
</dbReference>
<dbReference type="Pfam" id="PF00326">
    <property type="entry name" value="Peptidase_S9"/>
    <property type="match status" value="1"/>
</dbReference>
<dbReference type="OrthoDB" id="16520at2759"/>
<dbReference type="HOGENOM" id="CLU_006105_1_0_1"/>
<name>R7TGL3_CAPTE</name>
<evidence type="ECO:0000256" key="4">
    <source>
        <dbReference type="ARBA" id="ARBA00022825"/>
    </source>
</evidence>
<feature type="domain" description="Dipeptidyl peptidase 8 /9 ,N-terminal" evidence="7">
    <location>
        <begin position="14"/>
        <end position="112"/>
    </location>
</feature>
<evidence type="ECO:0000256" key="2">
    <source>
        <dbReference type="ARBA" id="ARBA00022670"/>
    </source>
</evidence>
<dbReference type="EMBL" id="AMQN01013237">
    <property type="status" value="NOT_ANNOTATED_CDS"/>
    <property type="molecule type" value="Genomic_DNA"/>
</dbReference>
<protein>
    <recommendedName>
        <fullName evidence="11">Dipeptidyl peptidase 9</fullName>
    </recommendedName>
</protein>
<evidence type="ECO:0000259" key="6">
    <source>
        <dbReference type="Pfam" id="PF00930"/>
    </source>
</evidence>
<evidence type="ECO:0000313" key="9">
    <source>
        <dbReference type="EnsemblMetazoa" id="CapteP5954"/>
    </source>
</evidence>
<dbReference type="STRING" id="283909.R7TGL3"/>
<dbReference type="InterPro" id="IPR050278">
    <property type="entry name" value="Serine_Prot_S9B/DPPIV"/>
</dbReference>
<keyword evidence="3" id="KW-0378">Hydrolase</keyword>
<evidence type="ECO:0000259" key="5">
    <source>
        <dbReference type="Pfam" id="PF00326"/>
    </source>
</evidence>
<dbReference type="GO" id="GO:0008236">
    <property type="term" value="F:serine-type peptidase activity"/>
    <property type="evidence" value="ECO:0007669"/>
    <property type="project" value="UniProtKB-KW"/>
</dbReference>
<dbReference type="AlphaFoldDB" id="R7TGL3"/>
<accession>R7TGL3</accession>
<dbReference type="GO" id="GO:0008239">
    <property type="term" value="F:dipeptidyl-peptidase activity"/>
    <property type="evidence" value="ECO:0007669"/>
    <property type="project" value="TreeGrafter"/>
</dbReference>
<dbReference type="Proteomes" id="UP000014760">
    <property type="component" value="Unassembled WGS sequence"/>
</dbReference>
<gene>
    <name evidence="8" type="ORF">CAPTEDRAFT_5954</name>
</gene>
<dbReference type="EMBL" id="KB310056">
    <property type="protein sequence ID" value="ELT92637.1"/>
    <property type="molecule type" value="Genomic_DNA"/>
</dbReference>
<reference evidence="10" key="1">
    <citation type="submission" date="2012-12" db="EMBL/GenBank/DDBJ databases">
        <authorList>
            <person name="Hellsten U."/>
            <person name="Grimwood J."/>
            <person name="Chapman J.A."/>
            <person name="Shapiro H."/>
            <person name="Aerts A."/>
            <person name="Otillar R.P."/>
            <person name="Terry A.Y."/>
            <person name="Boore J.L."/>
            <person name="Simakov O."/>
            <person name="Marletaz F."/>
            <person name="Cho S.-J."/>
            <person name="Edsinger-Gonzales E."/>
            <person name="Havlak P."/>
            <person name="Kuo D.-H."/>
            <person name="Larsson T."/>
            <person name="Lv J."/>
            <person name="Arendt D."/>
            <person name="Savage R."/>
            <person name="Osoegawa K."/>
            <person name="de Jong P."/>
            <person name="Lindberg D.R."/>
            <person name="Seaver E.C."/>
            <person name="Weisblat D.A."/>
            <person name="Putnam N.H."/>
            <person name="Grigoriev I.V."/>
            <person name="Rokhsar D.S."/>
        </authorList>
    </citation>
    <scope>NUCLEOTIDE SEQUENCE</scope>
    <source>
        <strain evidence="10">I ESC-2004</strain>
    </source>
</reference>
<dbReference type="Pfam" id="PF19520">
    <property type="entry name" value="Dpp_8_9_N"/>
    <property type="match status" value="1"/>
</dbReference>
<dbReference type="InterPro" id="IPR045785">
    <property type="entry name" value="Dpp_8/9_N"/>
</dbReference>
<dbReference type="Gene3D" id="3.40.50.1820">
    <property type="entry name" value="alpha/beta hydrolase"/>
    <property type="match status" value="1"/>
</dbReference>
<dbReference type="EnsemblMetazoa" id="CapteT5954">
    <property type="protein sequence ID" value="CapteP5954"/>
    <property type="gene ID" value="CapteG5954"/>
</dbReference>
<keyword evidence="2" id="KW-0645">Protease</keyword>
<reference evidence="8 10" key="2">
    <citation type="journal article" date="2013" name="Nature">
        <title>Insights into bilaterian evolution from three spiralian genomes.</title>
        <authorList>
            <person name="Simakov O."/>
            <person name="Marletaz F."/>
            <person name="Cho S.J."/>
            <person name="Edsinger-Gonzales E."/>
            <person name="Havlak P."/>
            <person name="Hellsten U."/>
            <person name="Kuo D.H."/>
            <person name="Larsson T."/>
            <person name="Lv J."/>
            <person name="Arendt D."/>
            <person name="Savage R."/>
            <person name="Osoegawa K."/>
            <person name="de Jong P."/>
            <person name="Grimwood J."/>
            <person name="Chapman J.A."/>
            <person name="Shapiro H."/>
            <person name="Aerts A."/>
            <person name="Otillar R.P."/>
            <person name="Terry A.Y."/>
            <person name="Boore J.L."/>
            <person name="Grigoriev I.V."/>
            <person name="Lindberg D.R."/>
            <person name="Seaver E.C."/>
            <person name="Weisblat D.A."/>
            <person name="Putnam N.H."/>
            <person name="Rokhsar D.S."/>
        </authorList>
    </citation>
    <scope>NUCLEOTIDE SEQUENCE</scope>
    <source>
        <strain evidence="8 10">I ESC-2004</strain>
    </source>
</reference>
<evidence type="ECO:0000256" key="3">
    <source>
        <dbReference type="ARBA" id="ARBA00022801"/>
    </source>
</evidence>
<evidence type="ECO:0000256" key="1">
    <source>
        <dbReference type="ARBA" id="ARBA00010036"/>
    </source>
</evidence>
<dbReference type="SUPFAM" id="SSF82171">
    <property type="entry name" value="DPP6 N-terminal domain-like"/>
    <property type="match status" value="1"/>
</dbReference>
<evidence type="ECO:0008006" key="11">
    <source>
        <dbReference type="Google" id="ProtNLM"/>
    </source>
</evidence>
<reference evidence="9" key="3">
    <citation type="submission" date="2015-06" db="UniProtKB">
        <authorList>
            <consortium name="EnsemblMetazoa"/>
        </authorList>
    </citation>
    <scope>IDENTIFICATION</scope>
</reference>
<dbReference type="InterPro" id="IPR001375">
    <property type="entry name" value="Peptidase_S9_cat"/>
</dbReference>
<comment type="similarity">
    <text evidence="1">Belongs to the peptidase S9B family. DPPIV subfamily.</text>
</comment>
<dbReference type="OMA" id="VTHMTPQ"/>
<feature type="domain" description="Peptidase S9 prolyl oligopeptidase catalytic" evidence="5">
    <location>
        <begin position="604"/>
        <end position="805"/>
    </location>
</feature>
<dbReference type="GO" id="GO:0006508">
    <property type="term" value="P:proteolysis"/>
    <property type="evidence" value="ECO:0007669"/>
    <property type="project" value="UniProtKB-KW"/>
</dbReference>
<evidence type="ECO:0000313" key="8">
    <source>
        <dbReference type="EMBL" id="ELT92637.1"/>
    </source>
</evidence>
<feature type="domain" description="Dipeptidylpeptidase IV N-terminal" evidence="6">
    <location>
        <begin position="165"/>
        <end position="522"/>
    </location>
</feature>
<dbReference type="Pfam" id="PF00930">
    <property type="entry name" value="DPPIV_N"/>
    <property type="match status" value="1"/>
</dbReference>
<keyword evidence="10" id="KW-1185">Reference proteome</keyword>
<sequence>MNAASPPGSPPKNKKSWSELQLAVRKSHRVASTVSNVTPHSFTFHHSGNECRLYFLGVPIRQRENTLFYVELTADDSTSSLEWKQLLHLFDSSSSSQQLSKEEQLMHERKRLRSLGITAYDHCPASNKFAFSSCSNLFVCEDRNAQGGFKRNTLMPIEVKSDSSSGIRLDPQLCPSNPELLAFVCGGDLWVTHISSGHEHRSTDIKDDPLSAGTPSYIVQEEFDRYTGFWWQPVSTDGEESDVYRILYEEVDESDVDILNIVSTSGNGVDQYRYPKAGSENSKSCLKIMEFQICNVQSLHLPSDFRDVCTNPEYLVRAGWTNKRDEVYAQVLDRKQQTLHLILLPLGCFVRTEKNSPSLGWADESGLPHICRPTVLYVEKNDIWINVHDILHFLPQETAGQRSFIWASESSGFNHLYLITVHTGARDVGTKISGVDDVQVVERTAITSGNWIVEGKKIWVDEQKKLVYFVGCKKTPLETHLYVASYLNKTGVVKQLTEPLFSHSVEMDKKCTHFVTAFSNVMTVPSSKVFRIVHTEIPVGYTPPQLFSFTNKDGIELYGMVFRPHKDGVDLPLNDGSTYPTVLFVYGGPHVQLVTNSFKGLRFLRLHTLASQGYAVVVVDARGSFRRGLNFEAHLRHQMGMVELEDQVEALRWLAERDGYLDLNRVAIHGWSYGGFLSLMGLVQRPDVFKVGIAAAPVTDWKLYDTGYTERYMGLPTTNPLGYDASSLLKLADHFPAEDNRLLIVHGLIDENVHFHHTSALVSELIKQGKPHDLQIYPNERHGIRNAQSNEHYETLLLSYLQNHL</sequence>
<evidence type="ECO:0000259" key="7">
    <source>
        <dbReference type="Pfam" id="PF19520"/>
    </source>
</evidence>
<keyword evidence="4" id="KW-0720">Serine protease</keyword>